<reference evidence="6 8" key="2">
    <citation type="journal article" date="2014" name="BMC Genomics">
        <title>An improved genome release (version Mt4.0) for the model legume Medicago truncatula.</title>
        <authorList>
            <person name="Tang H."/>
            <person name="Krishnakumar V."/>
            <person name="Bidwell S."/>
            <person name="Rosen B."/>
            <person name="Chan A."/>
            <person name="Zhou S."/>
            <person name="Gentzbittel L."/>
            <person name="Childs K.L."/>
            <person name="Yandell M."/>
            <person name="Gundlach H."/>
            <person name="Mayer K.F."/>
            <person name="Schwartz D.C."/>
            <person name="Town C.D."/>
        </authorList>
    </citation>
    <scope>GENOME REANNOTATION</scope>
    <source>
        <strain evidence="7 8">cv. Jemalong A17</strain>
    </source>
</reference>
<protein>
    <submittedName>
        <fullName evidence="6">Transmembrane protein, putative</fullName>
    </submittedName>
</protein>
<feature type="chain" id="PRO_5014572105" evidence="5">
    <location>
        <begin position="26"/>
        <end position="76"/>
    </location>
</feature>
<dbReference type="eggNOG" id="ENOG502SBZI">
    <property type="taxonomic scope" value="Eukaryota"/>
</dbReference>
<feature type="region of interest" description="Disordered" evidence="4">
    <location>
        <begin position="53"/>
        <end position="76"/>
    </location>
</feature>
<feature type="signal peptide" evidence="5">
    <location>
        <begin position="1"/>
        <end position="25"/>
    </location>
</feature>
<dbReference type="EMBL" id="CM001217">
    <property type="protein sequence ID" value="AES62395.2"/>
    <property type="molecule type" value="Genomic_DNA"/>
</dbReference>
<dbReference type="GO" id="GO:0005576">
    <property type="term" value="C:extracellular region"/>
    <property type="evidence" value="ECO:0007669"/>
    <property type="project" value="UniProtKB-SubCell"/>
</dbReference>
<comment type="subcellular location">
    <subcellularLocation>
        <location evidence="1">Secreted</location>
        <location evidence="1">Extracellular space</location>
    </subcellularLocation>
</comment>
<keyword evidence="6" id="KW-0472">Membrane</keyword>
<keyword evidence="2" id="KW-0964">Secreted</keyword>
<evidence type="ECO:0000256" key="1">
    <source>
        <dbReference type="ARBA" id="ARBA00004239"/>
    </source>
</evidence>
<accession>A0A0C3UTF7</accession>
<evidence type="ECO:0000256" key="4">
    <source>
        <dbReference type="SAM" id="MobiDB-lite"/>
    </source>
</evidence>
<gene>
    <name evidence="6" type="ordered locus">MTR_1g099210</name>
</gene>
<organism evidence="6 8">
    <name type="scientific">Medicago truncatula</name>
    <name type="common">Barrel medic</name>
    <name type="synonym">Medicago tribuloides</name>
    <dbReference type="NCBI Taxonomy" id="3880"/>
    <lineage>
        <taxon>Eukaryota</taxon>
        <taxon>Viridiplantae</taxon>
        <taxon>Streptophyta</taxon>
        <taxon>Embryophyta</taxon>
        <taxon>Tracheophyta</taxon>
        <taxon>Spermatophyta</taxon>
        <taxon>Magnoliopsida</taxon>
        <taxon>eudicotyledons</taxon>
        <taxon>Gunneridae</taxon>
        <taxon>Pentapetalae</taxon>
        <taxon>rosids</taxon>
        <taxon>fabids</taxon>
        <taxon>Fabales</taxon>
        <taxon>Fabaceae</taxon>
        <taxon>Papilionoideae</taxon>
        <taxon>50 kb inversion clade</taxon>
        <taxon>NPAAA clade</taxon>
        <taxon>Hologalegina</taxon>
        <taxon>IRL clade</taxon>
        <taxon>Trifolieae</taxon>
        <taxon>Medicago</taxon>
    </lineage>
</organism>
<accession>G7ID21</accession>
<dbReference type="GO" id="GO:0010227">
    <property type="term" value="P:floral organ abscission"/>
    <property type="evidence" value="ECO:0007669"/>
    <property type="project" value="InterPro"/>
</dbReference>
<dbReference type="AlphaFoldDB" id="G7ID21"/>
<dbReference type="Proteomes" id="UP000002051">
    <property type="component" value="Unassembled WGS sequence"/>
</dbReference>
<evidence type="ECO:0000313" key="7">
    <source>
        <dbReference type="EnsemblPlants" id="AES62395"/>
    </source>
</evidence>
<dbReference type="InterPro" id="IPR039639">
    <property type="entry name" value="IDA-like"/>
</dbReference>
<keyword evidence="3 5" id="KW-0732">Signal</keyword>
<dbReference type="PaxDb" id="3880-AES62395"/>
<sequence>MNRMHFNVVLVLLLLVIYFVGHGYGSRHNQVFKVYPKTKDFPSSVLGLLPKTMPIPPSGPSKKHNDIGIQSSMGKP</sequence>
<dbReference type="PANTHER" id="PTHR33599">
    <property type="entry name" value="PROTEIN IDA-LIKE 5"/>
    <property type="match status" value="1"/>
</dbReference>
<name>G7ID21_MEDTR</name>
<evidence type="ECO:0000256" key="5">
    <source>
        <dbReference type="SAM" id="SignalP"/>
    </source>
</evidence>
<dbReference type="HOGENOM" id="CLU_186343_0_1_1"/>
<keyword evidence="6" id="KW-0812">Transmembrane</keyword>
<evidence type="ECO:0000313" key="8">
    <source>
        <dbReference type="Proteomes" id="UP000002051"/>
    </source>
</evidence>
<reference evidence="6 8" key="1">
    <citation type="journal article" date="2011" name="Nature">
        <title>The Medicago genome provides insight into the evolution of rhizobial symbioses.</title>
        <authorList>
            <person name="Young N.D."/>
            <person name="Debelle F."/>
            <person name="Oldroyd G.E."/>
            <person name="Geurts R."/>
            <person name="Cannon S.B."/>
            <person name="Udvardi M.K."/>
            <person name="Benedito V.A."/>
            <person name="Mayer K.F."/>
            <person name="Gouzy J."/>
            <person name="Schoof H."/>
            <person name="Van de Peer Y."/>
            <person name="Proost S."/>
            <person name="Cook D.R."/>
            <person name="Meyers B.C."/>
            <person name="Spannagl M."/>
            <person name="Cheung F."/>
            <person name="De Mita S."/>
            <person name="Krishnakumar V."/>
            <person name="Gundlach H."/>
            <person name="Zhou S."/>
            <person name="Mudge J."/>
            <person name="Bharti A.K."/>
            <person name="Murray J.D."/>
            <person name="Naoumkina M.A."/>
            <person name="Rosen B."/>
            <person name="Silverstein K.A."/>
            <person name="Tang H."/>
            <person name="Rombauts S."/>
            <person name="Zhao P.X."/>
            <person name="Zhou P."/>
            <person name="Barbe V."/>
            <person name="Bardou P."/>
            <person name="Bechner M."/>
            <person name="Bellec A."/>
            <person name="Berger A."/>
            <person name="Berges H."/>
            <person name="Bidwell S."/>
            <person name="Bisseling T."/>
            <person name="Choisne N."/>
            <person name="Couloux A."/>
            <person name="Denny R."/>
            <person name="Deshpande S."/>
            <person name="Dai X."/>
            <person name="Doyle J.J."/>
            <person name="Dudez A.M."/>
            <person name="Farmer A.D."/>
            <person name="Fouteau S."/>
            <person name="Franken C."/>
            <person name="Gibelin C."/>
            <person name="Gish J."/>
            <person name="Goldstein S."/>
            <person name="Gonzalez A.J."/>
            <person name="Green P.J."/>
            <person name="Hallab A."/>
            <person name="Hartog M."/>
            <person name="Hua A."/>
            <person name="Humphray S.J."/>
            <person name="Jeong D.H."/>
            <person name="Jing Y."/>
            <person name="Jocker A."/>
            <person name="Kenton S.M."/>
            <person name="Kim D.J."/>
            <person name="Klee K."/>
            <person name="Lai H."/>
            <person name="Lang C."/>
            <person name="Lin S."/>
            <person name="Macmil S.L."/>
            <person name="Magdelenat G."/>
            <person name="Matthews L."/>
            <person name="McCorrison J."/>
            <person name="Monaghan E.L."/>
            <person name="Mun J.H."/>
            <person name="Najar F.Z."/>
            <person name="Nicholson C."/>
            <person name="Noirot C."/>
            <person name="O'Bleness M."/>
            <person name="Paule C.R."/>
            <person name="Poulain J."/>
            <person name="Prion F."/>
            <person name="Qin B."/>
            <person name="Qu C."/>
            <person name="Retzel E.F."/>
            <person name="Riddle C."/>
            <person name="Sallet E."/>
            <person name="Samain S."/>
            <person name="Samson N."/>
            <person name="Sanders I."/>
            <person name="Saurat O."/>
            <person name="Scarpelli C."/>
            <person name="Schiex T."/>
            <person name="Segurens B."/>
            <person name="Severin A.J."/>
            <person name="Sherrier D.J."/>
            <person name="Shi R."/>
            <person name="Sims S."/>
            <person name="Singer S.R."/>
            <person name="Sinharoy S."/>
            <person name="Sterck L."/>
            <person name="Viollet A."/>
            <person name="Wang B.B."/>
            <person name="Wang K."/>
            <person name="Wang M."/>
            <person name="Wang X."/>
            <person name="Warfsmann J."/>
            <person name="Weissenbach J."/>
            <person name="White D.D."/>
            <person name="White J.D."/>
            <person name="Wiley G.B."/>
            <person name="Wincker P."/>
            <person name="Xing Y."/>
            <person name="Yang L."/>
            <person name="Yao Z."/>
            <person name="Ying F."/>
            <person name="Zhai J."/>
            <person name="Zhou L."/>
            <person name="Zuber A."/>
            <person name="Denarie J."/>
            <person name="Dixon R.A."/>
            <person name="May G.D."/>
            <person name="Schwartz D.C."/>
            <person name="Rogers J."/>
            <person name="Quetier F."/>
            <person name="Town C.D."/>
            <person name="Roe B.A."/>
        </authorList>
    </citation>
    <scope>NUCLEOTIDE SEQUENCE [LARGE SCALE GENOMIC DNA]</scope>
    <source>
        <strain evidence="6">A17</strain>
        <strain evidence="7 8">cv. Jemalong A17</strain>
    </source>
</reference>
<dbReference type="PANTHER" id="PTHR33599:SF11">
    <property type="entry name" value="PROTEIN IDA-LIKE 5"/>
    <property type="match status" value="1"/>
</dbReference>
<proteinExistence type="predicted"/>
<evidence type="ECO:0000256" key="3">
    <source>
        <dbReference type="ARBA" id="ARBA00022729"/>
    </source>
</evidence>
<dbReference type="EnsemblPlants" id="AES62395">
    <property type="protein sequence ID" value="AES62395"/>
    <property type="gene ID" value="MTR_1g099210"/>
</dbReference>
<evidence type="ECO:0000313" key="6">
    <source>
        <dbReference type="EMBL" id="AES62395.2"/>
    </source>
</evidence>
<reference evidence="7" key="3">
    <citation type="submission" date="2015-04" db="UniProtKB">
        <authorList>
            <consortium name="EnsemblPlants"/>
        </authorList>
    </citation>
    <scope>IDENTIFICATION</scope>
    <source>
        <strain evidence="7">cv. Jemalong A17</strain>
    </source>
</reference>
<evidence type="ECO:0000256" key="2">
    <source>
        <dbReference type="ARBA" id="ARBA00022525"/>
    </source>
</evidence>
<keyword evidence="8" id="KW-1185">Reference proteome</keyword>